<reference evidence="2" key="1">
    <citation type="submission" date="2019-02" db="EMBL/GenBank/DDBJ databases">
        <authorList>
            <person name="Gruber-Vodicka R. H."/>
            <person name="Seah K. B. B."/>
        </authorList>
    </citation>
    <scope>NUCLEOTIDE SEQUENCE</scope>
    <source>
        <strain evidence="3">BECK_BY19</strain>
        <strain evidence="2">BECK_BY8</strain>
    </source>
</reference>
<organism evidence="2">
    <name type="scientific">Candidatus Kentrum sp. UNK</name>
    <dbReference type="NCBI Taxonomy" id="2126344"/>
    <lineage>
        <taxon>Bacteria</taxon>
        <taxon>Pseudomonadati</taxon>
        <taxon>Pseudomonadota</taxon>
        <taxon>Gammaproteobacteria</taxon>
        <taxon>Candidatus Kentrum</taxon>
    </lineage>
</organism>
<evidence type="ECO:0000313" key="3">
    <source>
        <dbReference type="EMBL" id="VFK70003.1"/>
    </source>
</evidence>
<keyword evidence="1" id="KW-0472">Membrane</keyword>
<keyword evidence="1" id="KW-0812">Transmembrane</keyword>
<dbReference type="EMBL" id="CAADFZ010000019">
    <property type="protein sequence ID" value="VFK61814.1"/>
    <property type="molecule type" value="Genomic_DNA"/>
</dbReference>
<feature type="transmembrane region" description="Helical" evidence="1">
    <location>
        <begin position="16"/>
        <end position="37"/>
    </location>
</feature>
<sequence>MKNFVNILQGLFNSSFLYMNHFLTIIAMLMPMVMGIVKKISLGIKKNLKSNQ</sequence>
<name>A0A451A713_9GAMM</name>
<proteinExistence type="predicted"/>
<dbReference type="EMBL" id="CAADGD010000022">
    <property type="protein sequence ID" value="VFK70003.1"/>
    <property type="molecule type" value="Genomic_DNA"/>
</dbReference>
<keyword evidence="1" id="KW-1133">Transmembrane helix</keyword>
<gene>
    <name evidence="2" type="ORF">BECKUNK1418G_GA0071005_101922</name>
    <name evidence="3" type="ORF">BECKUNK1418H_GA0071006_102222</name>
</gene>
<evidence type="ECO:0000256" key="1">
    <source>
        <dbReference type="SAM" id="Phobius"/>
    </source>
</evidence>
<dbReference type="AlphaFoldDB" id="A0A451A713"/>
<accession>A0A451A713</accession>
<evidence type="ECO:0000313" key="2">
    <source>
        <dbReference type="EMBL" id="VFK61814.1"/>
    </source>
</evidence>
<protein>
    <submittedName>
        <fullName evidence="2">Uncharacterized protein</fullName>
    </submittedName>
</protein>